<protein>
    <submittedName>
        <fullName evidence="2">Class I SAM-dependent methyltransferase</fullName>
    </submittedName>
</protein>
<dbReference type="GO" id="GO:0032259">
    <property type="term" value="P:methylation"/>
    <property type="evidence" value="ECO:0007669"/>
    <property type="project" value="UniProtKB-KW"/>
</dbReference>
<comment type="caution">
    <text evidence="2">The sequence shown here is derived from an EMBL/GenBank/DDBJ whole genome shotgun (WGS) entry which is preliminary data.</text>
</comment>
<dbReference type="Proteomes" id="UP000266441">
    <property type="component" value="Unassembled WGS sequence"/>
</dbReference>
<sequence>MANIGEDTTRKLIESGEIKPGMKILDLGCGAGNVSFLLSDYIGADGIIVGIDSNEKAIERAKERSKELGLSNLYFCVGDITQDFKMEHSNFDAIIVRRVLMYLPNPQNTIAAAIKYLKPNGIFLAQENNISQTPIGLESMPQHKRINDLIRETLEKENVNFNMGIELNTILTNSGLKVEKLWAEAIVSTPNQHTNWAFLAQNMKERMLSHNVINDVSELELETLDARLTKERMENKRTFITDLVFYAIARKA</sequence>
<accession>A0A399CZZ6</accession>
<dbReference type="CDD" id="cd02440">
    <property type="entry name" value="AdoMet_MTases"/>
    <property type="match status" value="1"/>
</dbReference>
<reference evidence="2 3" key="1">
    <citation type="journal article" date="2015" name="Int. J. Syst. Evol. Microbiol.">
        <title>Mariniphaga sediminis sp. nov., isolated from coastal sediment.</title>
        <authorList>
            <person name="Wang F.Q."/>
            <person name="Shen Q.Y."/>
            <person name="Chen G.J."/>
            <person name="Du Z.J."/>
        </authorList>
    </citation>
    <scope>NUCLEOTIDE SEQUENCE [LARGE SCALE GENOMIC DNA]</scope>
    <source>
        <strain evidence="2 3">SY21</strain>
    </source>
</reference>
<dbReference type="EMBL" id="QWET01000007">
    <property type="protein sequence ID" value="RIH65174.1"/>
    <property type="molecule type" value="Genomic_DNA"/>
</dbReference>
<dbReference type="PANTHER" id="PTHR43861">
    <property type="entry name" value="TRANS-ACONITATE 2-METHYLTRANSFERASE-RELATED"/>
    <property type="match status" value="1"/>
</dbReference>
<keyword evidence="2" id="KW-0808">Transferase</keyword>
<dbReference type="InterPro" id="IPR025714">
    <property type="entry name" value="Methyltranfer_dom"/>
</dbReference>
<evidence type="ECO:0000313" key="2">
    <source>
        <dbReference type="EMBL" id="RIH65174.1"/>
    </source>
</evidence>
<gene>
    <name evidence="2" type="ORF">D1164_11350</name>
</gene>
<dbReference type="Gene3D" id="3.40.50.150">
    <property type="entry name" value="Vaccinia Virus protein VP39"/>
    <property type="match status" value="1"/>
</dbReference>
<dbReference type="RefSeq" id="WP_119350096.1">
    <property type="nucleotide sequence ID" value="NZ_QWET01000007.1"/>
</dbReference>
<evidence type="ECO:0000259" key="1">
    <source>
        <dbReference type="Pfam" id="PF13847"/>
    </source>
</evidence>
<dbReference type="OrthoDB" id="9789123at2"/>
<organism evidence="2 3">
    <name type="scientific">Mariniphaga sediminis</name>
    <dbReference type="NCBI Taxonomy" id="1628158"/>
    <lineage>
        <taxon>Bacteria</taxon>
        <taxon>Pseudomonadati</taxon>
        <taxon>Bacteroidota</taxon>
        <taxon>Bacteroidia</taxon>
        <taxon>Marinilabiliales</taxon>
        <taxon>Prolixibacteraceae</taxon>
        <taxon>Mariniphaga</taxon>
    </lineage>
</organism>
<dbReference type="Pfam" id="PF13847">
    <property type="entry name" value="Methyltransf_31"/>
    <property type="match status" value="1"/>
</dbReference>
<dbReference type="SUPFAM" id="SSF53335">
    <property type="entry name" value="S-adenosyl-L-methionine-dependent methyltransferases"/>
    <property type="match status" value="1"/>
</dbReference>
<evidence type="ECO:0000313" key="3">
    <source>
        <dbReference type="Proteomes" id="UP000266441"/>
    </source>
</evidence>
<dbReference type="GO" id="GO:0008168">
    <property type="term" value="F:methyltransferase activity"/>
    <property type="evidence" value="ECO:0007669"/>
    <property type="project" value="UniProtKB-KW"/>
</dbReference>
<dbReference type="AlphaFoldDB" id="A0A399CZZ6"/>
<name>A0A399CZZ6_9BACT</name>
<proteinExistence type="predicted"/>
<keyword evidence="3" id="KW-1185">Reference proteome</keyword>
<keyword evidence="2" id="KW-0489">Methyltransferase</keyword>
<dbReference type="InterPro" id="IPR029063">
    <property type="entry name" value="SAM-dependent_MTases_sf"/>
</dbReference>
<feature type="domain" description="Methyltransferase" evidence="1">
    <location>
        <begin position="18"/>
        <end position="139"/>
    </location>
</feature>